<evidence type="ECO:0000313" key="2">
    <source>
        <dbReference type="EMBL" id="JAE13333.1"/>
    </source>
</evidence>
<sequence>MYQCWLNLYNFVRCCQDGFLEVRTRRDAHGAHVVDLHSHCQCLFAYCLISCYCCAVQVVLYCFMYELTSCWLANAFSRLTCCKLMRR</sequence>
<organism evidence="2">
    <name type="scientific">Arundo donax</name>
    <name type="common">Giant reed</name>
    <name type="synonym">Donax arundinaceus</name>
    <dbReference type="NCBI Taxonomy" id="35708"/>
    <lineage>
        <taxon>Eukaryota</taxon>
        <taxon>Viridiplantae</taxon>
        <taxon>Streptophyta</taxon>
        <taxon>Embryophyta</taxon>
        <taxon>Tracheophyta</taxon>
        <taxon>Spermatophyta</taxon>
        <taxon>Magnoliopsida</taxon>
        <taxon>Liliopsida</taxon>
        <taxon>Poales</taxon>
        <taxon>Poaceae</taxon>
        <taxon>PACMAD clade</taxon>
        <taxon>Arundinoideae</taxon>
        <taxon>Arundineae</taxon>
        <taxon>Arundo</taxon>
    </lineage>
</organism>
<keyword evidence="1" id="KW-1133">Transmembrane helix</keyword>
<name>A0A0A9FY73_ARUDO</name>
<dbReference type="EMBL" id="GBRH01184563">
    <property type="protein sequence ID" value="JAE13333.1"/>
    <property type="molecule type" value="Transcribed_RNA"/>
</dbReference>
<feature type="transmembrane region" description="Helical" evidence="1">
    <location>
        <begin position="43"/>
        <end position="63"/>
    </location>
</feature>
<evidence type="ECO:0000256" key="1">
    <source>
        <dbReference type="SAM" id="Phobius"/>
    </source>
</evidence>
<keyword evidence="1" id="KW-0472">Membrane</keyword>
<proteinExistence type="predicted"/>
<dbReference type="AlphaFoldDB" id="A0A0A9FY73"/>
<accession>A0A0A9FY73</accession>
<keyword evidence="1" id="KW-0812">Transmembrane</keyword>
<reference evidence="2" key="2">
    <citation type="journal article" date="2015" name="Data Brief">
        <title>Shoot transcriptome of the giant reed, Arundo donax.</title>
        <authorList>
            <person name="Barrero R.A."/>
            <person name="Guerrero F.D."/>
            <person name="Moolhuijzen P."/>
            <person name="Goolsby J.A."/>
            <person name="Tidwell J."/>
            <person name="Bellgard S.E."/>
            <person name="Bellgard M.I."/>
        </authorList>
    </citation>
    <scope>NUCLEOTIDE SEQUENCE</scope>
    <source>
        <tissue evidence="2">Shoot tissue taken approximately 20 cm above the soil surface</tissue>
    </source>
</reference>
<protein>
    <submittedName>
        <fullName evidence="2">Uncharacterized protein</fullName>
    </submittedName>
</protein>
<reference evidence="2" key="1">
    <citation type="submission" date="2014-09" db="EMBL/GenBank/DDBJ databases">
        <authorList>
            <person name="Magalhaes I.L.F."/>
            <person name="Oliveira U."/>
            <person name="Santos F.R."/>
            <person name="Vidigal T.H.D.A."/>
            <person name="Brescovit A.D."/>
            <person name="Santos A.J."/>
        </authorList>
    </citation>
    <scope>NUCLEOTIDE SEQUENCE</scope>
    <source>
        <tissue evidence="2">Shoot tissue taken approximately 20 cm above the soil surface</tissue>
    </source>
</reference>